<dbReference type="OrthoDB" id="538223at2759"/>
<protein>
    <submittedName>
        <fullName evidence="2">Uncharacterized protein</fullName>
    </submittedName>
</protein>
<keyword evidence="1" id="KW-0853">WD repeat</keyword>
<dbReference type="SMART" id="SM00320">
    <property type="entry name" value="WD40"/>
    <property type="match status" value="2"/>
</dbReference>
<dbReference type="Proteomes" id="UP000231279">
    <property type="component" value="Unassembled WGS sequence"/>
</dbReference>
<dbReference type="PANTHER" id="PTHR47198">
    <property type="entry name" value="OS05G0299300 PROTEIN"/>
    <property type="match status" value="1"/>
</dbReference>
<dbReference type="SUPFAM" id="SSF50978">
    <property type="entry name" value="WD40 repeat-like"/>
    <property type="match status" value="1"/>
</dbReference>
<dbReference type="InterPro" id="IPR015943">
    <property type="entry name" value="WD40/YVTN_repeat-like_dom_sf"/>
</dbReference>
<keyword evidence="3" id="KW-1185">Reference proteome</keyword>
<evidence type="ECO:0000313" key="2">
    <source>
        <dbReference type="EMBL" id="PIM99047.1"/>
    </source>
</evidence>
<reference evidence="3" key="1">
    <citation type="journal article" date="2018" name="Gigascience">
        <title>Genome assembly of the Pink Ipe (Handroanthus impetiginosus, Bignoniaceae), a highly valued, ecologically keystone Neotropical timber forest tree.</title>
        <authorList>
            <person name="Silva-Junior O.B."/>
            <person name="Grattapaglia D."/>
            <person name="Novaes E."/>
            <person name="Collevatti R.G."/>
        </authorList>
    </citation>
    <scope>NUCLEOTIDE SEQUENCE [LARGE SCALE GENOMIC DNA]</scope>
    <source>
        <strain evidence="3">cv. UFG-1</strain>
    </source>
</reference>
<feature type="repeat" description="WD" evidence="1">
    <location>
        <begin position="333"/>
        <end position="367"/>
    </location>
</feature>
<dbReference type="InterPro" id="IPR036322">
    <property type="entry name" value="WD40_repeat_dom_sf"/>
</dbReference>
<evidence type="ECO:0000313" key="3">
    <source>
        <dbReference type="Proteomes" id="UP000231279"/>
    </source>
</evidence>
<dbReference type="InterPro" id="IPR001680">
    <property type="entry name" value="WD40_rpt"/>
</dbReference>
<name>A0A2G9G187_9LAMI</name>
<comment type="caution">
    <text evidence="2">The sequence shown here is derived from an EMBL/GenBank/DDBJ whole genome shotgun (WGS) entry which is preliminary data.</text>
</comment>
<dbReference type="Gene3D" id="2.130.10.10">
    <property type="entry name" value="YVTN repeat-like/Quinoprotein amine dehydrogenase"/>
    <property type="match status" value="2"/>
</dbReference>
<evidence type="ECO:0000256" key="1">
    <source>
        <dbReference type="PROSITE-ProRule" id="PRU00221"/>
    </source>
</evidence>
<gene>
    <name evidence="2" type="ORF">CDL12_28462</name>
</gene>
<proteinExistence type="predicted"/>
<dbReference type="Pfam" id="PF00400">
    <property type="entry name" value="WD40"/>
    <property type="match status" value="2"/>
</dbReference>
<dbReference type="STRING" id="429701.A0A2G9G187"/>
<dbReference type="EMBL" id="NKXS01007856">
    <property type="protein sequence ID" value="PIM99047.1"/>
    <property type="molecule type" value="Genomic_DNA"/>
</dbReference>
<organism evidence="2 3">
    <name type="scientific">Handroanthus impetiginosus</name>
    <dbReference type="NCBI Taxonomy" id="429701"/>
    <lineage>
        <taxon>Eukaryota</taxon>
        <taxon>Viridiplantae</taxon>
        <taxon>Streptophyta</taxon>
        <taxon>Embryophyta</taxon>
        <taxon>Tracheophyta</taxon>
        <taxon>Spermatophyta</taxon>
        <taxon>Magnoliopsida</taxon>
        <taxon>eudicotyledons</taxon>
        <taxon>Gunneridae</taxon>
        <taxon>Pentapetalae</taxon>
        <taxon>asterids</taxon>
        <taxon>lamiids</taxon>
        <taxon>Lamiales</taxon>
        <taxon>Bignoniaceae</taxon>
        <taxon>Crescentiina</taxon>
        <taxon>Tabebuia alliance</taxon>
        <taxon>Handroanthus</taxon>
    </lineage>
</organism>
<accession>A0A2G9G187</accession>
<dbReference type="PANTHER" id="PTHR47198:SF1">
    <property type="entry name" value="WD REPEAT-CONTAINING PROTEIN 91-LIKE ISOFORM X1"/>
    <property type="match status" value="1"/>
</dbReference>
<dbReference type="AlphaFoldDB" id="A0A2G9G187"/>
<sequence length="367" mass="40298">MSRQQCGLPLYLACQSLCPSLNQISNITIWTYDSAAPTSGNATIYCGAEIMSLEWDCKSDWTYDSVAPTSRNATIYCGAEILSLGFRNPKLQGSSSPSNGRGFSGFPIVNPMLPVSNTPVNPQGPTVNIQFSSGLVKSVRSFIVCDLYSTEAYPREGTGYFDKLGFSSLTVWNMRTWKAMSHEPSLLSNIFEEVLPLGKDPPAITSLSFNHNGKLLATAATDGNDSYVCSIRFGPDETSIFSLGTDGNASFFETLGYPLQFLHGAYELLAFIILNHYNEQKRKIPWSTNCSRFCNSENSSRRHEMALDVDGRRLLVTSNTKTAPIYQLSGIRTLSHGGSITTVDWHPTMPIFLMGSADHSVRVTSIL</sequence>
<dbReference type="PROSITE" id="PS50294">
    <property type="entry name" value="WD_REPEATS_REGION"/>
    <property type="match status" value="1"/>
</dbReference>
<dbReference type="PROSITE" id="PS50082">
    <property type="entry name" value="WD_REPEATS_2"/>
    <property type="match status" value="1"/>
</dbReference>